<evidence type="ECO:0000313" key="1">
    <source>
        <dbReference type="EMBL" id="KAK3604118.1"/>
    </source>
</evidence>
<sequence length="159" mass="18065">TVTAPSVHRIITKAMKNLLVAIFKESSVKYRTSTRSSDSAEINMAVITMVQWMMMILTFLNSSESMLEEQNNRICDTKYTIPPNISLNINPEDKIRIPSGTLDVRTIVKRASEPLTIIRNERNTSTREDRSTLKPSLPVPLEKYKLVVNSFGSDMYIII</sequence>
<comment type="caution">
    <text evidence="1">The sequence shown here is derived from an EMBL/GenBank/DDBJ whole genome shotgun (WGS) entry which is preliminary data.</text>
</comment>
<reference evidence="1" key="1">
    <citation type="journal article" date="2021" name="Genome Biol. Evol.">
        <title>A High-Quality Reference Genome for a Parasitic Bivalve with Doubly Uniparental Inheritance (Bivalvia: Unionida).</title>
        <authorList>
            <person name="Smith C.H."/>
        </authorList>
    </citation>
    <scope>NUCLEOTIDE SEQUENCE</scope>
    <source>
        <strain evidence="1">CHS0354</strain>
    </source>
</reference>
<protein>
    <submittedName>
        <fullName evidence="1">Uncharacterized protein</fullName>
    </submittedName>
</protein>
<reference evidence="1" key="3">
    <citation type="submission" date="2023-05" db="EMBL/GenBank/DDBJ databases">
        <authorList>
            <person name="Smith C.H."/>
        </authorList>
    </citation>
    <scope>NUCLEOTIDE SEQUENCE</scope>
    <source>
        <strain evidence="1">CHS0354</strain>
        <tissue evidence="1">Mantle</tissue>
    </source>
</reference>
<reference evidence="1" key="2">
    <citation type="journal article" date="2021" name="Genome Biol. Evol.">
        <title>Developing a high-quality reference genome for a parasitic bivalve with doubly uniparental inheritance (Bivalvia: Unionida).</title>
        <authorList>
            <person name="Smith C.H."/>
        </authorList>
    </citation>
    <scope>NUCLEOTIDE SEQUENCE</scope>
    <source>
        <strain evidence="1">CHS0354</strain>
        <tissue evidence="1">Mantle</tissue>
    </source>
</reference>
<dbReference type="AlphaFoldDB" id="A0AAE0T6K4"/>
<feature type="non-terminal residue" evidence="1">
    <location>
        <position position="1"/>
    </location>
</feature>
<dbReference type="EMBL" id="JAEAOA010000116">
    <property type="protein sequence ID" value="KAK3604118.1"/>
    <property type="molecule type" value="Genomic_DNA"/>
</dbReference>
<accession>A0AAE0T6K4</accession>
<gene>
    <name evidence="1" type="ORF">CHS0354_001115</name>
</gene>
<keyword evidence="2" id="KW-1185">Reference proteome</keyword>
<evidence type="ECO:0000313" key="2">
    <source>
        <dbReference type="Proteomes" id="UP001195483"/>
    </source>
</evidence>
<dbReference type="Proteomes" id="UP001195483">
    <property type="component" value="Unassembled WGS sequence"/>
</dbReference>
<proteinExistence type="predicted"/>
<organism evidence="1 2">
    <name type="scientific">Potamilus streckersoni</name>
    <dbReference type="NCBI Taxonomy" id="2493646"/>
    <lineage>
        <taxon>Eukaryota</taxon>
        <taxon>Metazoa</taxon>
        <taxon>Spiralia</taxon>
        <taxon>Lophotrochozoa</taxon>
        <taxon>Mollusca</taxon>
        <taxon>Bivalvia</taxon>
        <taxon>Autobranchia</taxon>
        <taxon>Heteroconchia</taxon>
        <taxon>Palaeoheterodonta</taxon>
        <taxon>Unionida</taxon>
        <taxon>Unionoidea</taxon>
        <taxon>Unionidae</taxon>
        <taxon>Ambleminae</taxon>
        <taxon>Lampsilini</taxon>
        <taxon>Potamilus</taxon>
    </lineage>
</organism>
<name>A0AAE0T6K4_9BIVA</name>